<name>A0A9P9GM65_FUSSL</name>
<gene>
    <name evidence="5" type="ORF">B0J15DRAFT_502206</name>
</gene>
<protein>
    <recommendedName>
        <fullName evidence="4">NAD(P)-binding domain-containing protein</fullName>
    </recommendedName>
</protein>
<keyword evidence="6" id="KW-1185">Reference proteome</keyword>
<dbReference type="InterPro" id="IPR051609">
    <property type="entry name" value="NmrA/Isoflavone_reductase-like"/>
</dbReference>
<evidence type="ECO:0000256" key="1">
    <source>
        <dbReference type="ARBA" id="ARBA00005725"/>
    </source>
</evidence>
<comment type="caution">
    <text evidence="5">The sequence shown here is derived from an EMBL/GenBank/DDBJ whole genome shotgun (WGS) entry which is preliminary data.</text>
</comment>
<feature type="domain" description="NAD(P)-binding" evidence="4">
    <location>
        <begin position="8"/>
        <end position="146"/>
    </location>
</feature>
<evidence type="ECO:0000256" key="3">
    <source>
        <dbReference type="ARBA" id="ARBA00023002"/>
    </source>
</evidence>
<dbReference type="AlphaFoldDB" id="A0A9P9GM65"/>
<dbReference type="Proteomes" id="UP000736672">
    <property type="component" value="Unassembled WGS sequence"/>
</dbReference>
<dbReference type="PANTHER" id="PTHR47706">
    <property type="entry name" value="NMRA-LIKE FAMILY PROTEIN"/>
    <property type="match status" value="1"/>
</dbReference>
<dbReference type="SUPFAM" id="SSF51735">
    <property type="entry name" value="NAD(P)-binding Rossmann-fold domains"/>
    <property type="match status" value="1"/>
</dbReference>
<comment type="similarity">
    <text evidence="1">Belongs to the NmrA-type oxidoreductase family. Isoflavone reductase subfamily.</text>
</comment>
<dbReference type="EMBL" id="JAGTJS010000020">
    <property type="protein sequence ID" value="KAH7240427.1"/>
    <property type="molecule type" value="Genomic_DNA"/>
</dbReference>
<keyword evidence="2" id="KW-0521">NADP</keyword>
<dbReference type="Gene3D" id="3.40.50.720">
    <property type="entry name" value="NAD(P)-binding Rossmann-like Domain"/>
    <property type="match status" value="1"/>
</dbReference>
<proteinExistence type="inferred from homology"/>
<evidence type="ECO:0000313" key="5">
    <source>
        <dbReference type="EMBL" id="KAH7240427.1"/>
    </source>
</evidence>
<dbReference type="OrthoDB" id="419598at2759"/>
<evidence type="ECO:0000259" key="4">
    <source>
        <dbReference type="Pfam" id="PF13460"/>
    </source>
</evidence>
<organism evidence="5 6">
    <name type="scientific">Fusarium solani</name>
    <name type="common">Filamentous fungus</name>
    <dbReference type="NCBI Taxonomy" id="169388"/>
    <lineage>
        <taxon>Eukaryota</taxon>
        <taxon>Fungi</taxon>
        <taxon>Dikarya</taxon>
        <taxon>Ascomycota</taxon>
        <taxon>Pezizomycotina</taxon>
        <taxon>Sordariomycetes</taxon>
        <taxon>Hypocreomycetidae</taxon>
        <taxon>Hypocreales</taxon>
        <taxon>Nectriaceae</taxon>
        <taxon>Fusarium</taxon>
        <taxon>Fusarium solani species complex</taxon>
    </lineage>
</organism>
<dbReference type="InterPro" id="IPR016040">
    <property type="entry name" value="NAD(P)-bd_dom"/>
</dbReference>
<accession>A0A9P9GM65</accession>
<reference evidence="5" key="1">
    <citation type="journal article" date="2021" name="Nat. Commun.">
        <title>Genetic determinants of endophytism in the Arabidopsis root mycobiome.</title>
        <authorList>
            <person name="Mesny F."/>
            <person name="Miyauchi S."/>
            <person name="Thiergart T."/>
            <person name="Pickel B."/>
            <person name="Atanasova L."/>
            <person name="Karlsson M."/>
            <person name="Huettel B."/>
            <person name="Barry K.W."/>
            <person name="Haridas S."/>
            <person name="Chen C."/>
            <person name="Bauer D."/>
            <person name="Andreopoulos W."/>
            <person name="Pangilinan J."/>
            <person name="LaButti K."/>
            <person name="Riley R."/>
            <person name="Lipzen A."/>
            <person name="Clum A."/>
            <person name="Drula E."/>
            <person name="Henrissat B."/>
            <person name="Kohler A."/>
            <person name="Grigoriev I.V."/>
            <person name="Martin F.M."/>
            <person name="Hacquard S."/>
        </authorList>
    </citation>
    <scope>NUCLEOTIDE SEQUENCE</scope>
    <source>
        <strain evidence="5">FSSC 5 MPI-SDFR-AT-0091</strain>
    </source>
</reference>
<evidence type="ECO:0000313" key="6">
    <source>
        <dbReference type="Proteomes" id="UP000736672"/>
    </source>
</evidence>
<dbReference type="Gene3D" id="3.90.25.10">
    <property type="entry name" value="UDP-galactose 4-epimerase, domain 1"/>
    <property type="match status" value="1"/>
</dbReference>
<dbReference type="Pfam" id="PF13460">
    <property type="entry name" value="NAD_binding_10"/>
    <property type="match status" value="1"/>
</dbReference>
<keyword evidence="3" id="KW-0560">Oxidoreductase</keyword>
<dbReference type="GO" id="GO:0016491">
    <property type="term" value="F:oxidoreductase activity"/>
    <property type="evidence" value="ECO:0007669"/>
    <property type="project" value="UniProtKB-KW"/>
</dbReference>
<dbReference type="InterPro" id="IPR036291">
    <property type="entry name" value="NAD(P)-bd_dom_sf"/>
</dbReference>
<dbReference type="PANTHER" id="PTHR47706:SF4">
    <property type="entry name" value="NMRA-LIKE DOMAIN-CONTAINING PROTEIN"/>
    <property type="match status" value="1"/>
</dbReference>
<evidence type="ECO:0000256" key="2">
    <source>
        <dbReference type="ARBA" id="ARBA00022857"/>
    </source>
</evidence>
<sequence>MSVVAVAGGTEGIGRTILDAIKAQGKFQPIVLSRKADKKTEELIGARIVAVDYADVDELVKVLETNSVHTVISGIGAAAPGEPEINLILAADKATSTKRFIPSVFGIRYEQDQAGLDTAVNKLSSRAALEDTNLEWTMIFNGYFLDYWGMPKVKTYLKPFTSFVDIAAGKASIPGSGDTPAVFTYSHDAAKFTAAALTLDKWEKESYVIGTRTTLNDLVKVAEDVRGFKFDVTYDSLETLRSGKITELPGQVSNYEYFPKETLQSMFAGFGLMYEEGRLNFRPKQTLNDLFPEIKPASVRDIVEIGWKQ</sequence>